<evidence type="ECO:0000256" key="1">
    <source>
        <dbReference type="SAM" id="MobiDB-lite"/>
    </source>
</evidence>
<evidence type="ECO:0000256" key="2">
    <source>
        <dbReference type="SAM" id="Phobius"/>
    </source>
</evidence>
<keyword evidence="2" id="KW-0472">Membrane</keyword>
<accession>A0A284R040</accession>
<evidence type="ECO:0000313" key="4">
    <source>
        <dbReference type="Proteomes" id="UP000219338"/>
    </source>
</evidence>
<protein>
    <submittedName>
        <fullName evidence="3">Uncharacterized protein</fullName>
    </submittedName>
</protein>
<gene>
    <name evidence="3" type="ORF">ARMOST_05383</name>
</gene>
<feature type="compositionally biased region" description="Polar residues" evidence="1">
    <location>
        <begin position="115"/>
        <end position="124"/>
    </location>
</feature>
<dbReference type="EMBL" id="FUEG01000003">
    <property type="protein sequence ID" value="SJL02059.1"/>
    <property type="molecule type" value="Genomic_DNA"/>
</dbReference>
<dbReference type="OrthoDB" id="3251949at2759"/>
<dbReference type="Proteomes" id="UP000219338">
    <property type="component" value="Unassembled WGS sequence"/>
</dbReference>
<organism evidence="3 4">
    <name type="scientific">Armillaria ostoyae</name>
    <name type="common">Armillaria root rot fungus</name>
    <dbReference type="NCBI Taxonomy" id="47428"/>
    <lineage>
        <taxon>Eukaryota</taxon>
        <taxon>Fungi</taxon>
        <taxon>Dikarya</taxon>
        <taxon>Basidiomycota</taxon>
        <taxon>Agaricomycotina</taxon>
        <taxon>Agaricomycetes</taxon>
        <taxon>Agaricomycetidae</taxon>
        <taxon>Agaricales</taxon>
        <taxon>Marasmiineae</taxon>
        <taxon>Physalacriaceae</taxon>
        <taxon>Armillaria</taxon>
    </lineage>
</organism>
<feature type="transmembrane region" description="Helical" evidence="2">
    <location>
        <begin position="6"/>
        <end position="25"/>
    </location>
</feature>
<keyword evidence="2" id="KW-1133">Transmembrane helix</keyword>
<sequence length="124" mass="14083">MNLLHLFVNIAGKLYVYMLLWTLNYRDELRVRMKSHDLGRVSLGNWQWEQSGSSEDPATTLDRPMSFAGSTASSRLSELIAPNEVVEASGRTITREAYMSTPNLDSHERGFTMPTMRSLSRLTN</sequence>
<proteinExistence type="predicted"/>
<name>A0A284R040_ARMOS</name>
<keyword evidence="4" id="KW-1185">Reference proteome</keyword>
<dbReference type="STRING" id="47428.A0A284R040"/>
<feature type="region of interest" description="Disordered" evidence="1">
    <location>
        <begin position="104"/>
        <end position="124"/>
    </location>
</feature>
<dbReference type="AlphaFoldDB" id="A0A284R040"/>
<reference evidence="4" key="1">
    <citation type="journal article" date="2017" name="Nat. Ecol. Evol.">
        <title>Genome expansion and lineage-specific genetic innovations in the forest pathogenic fungi Armillaria.</title>
        <authorList>
            <person name="Sipos G."/>
            <person name="Prasanna A.N."/>
            <person name="Walter M.C."/>
            <person name="O'Connor E."/>
            <person name="Balint B."/>
            <person name="Krizsan K."/>
            <person name="Kiss B."/>
            <person name="Hess J."/>
            <person name="Varga T."/>
            <person name="Slot J."/>
            <person name="Riley R."/>
            <person name="Boka B."/>
            <person name="Rigling D."/>
            <person name="Barry K."/>
            <person name="Lee J."/>
            <person name="Mihaltcheva S."/>
            <person name="LaButti K."/>
            <person name="Lipzen A."/>
            <person name="Waldron R."/>
            <person name="Moloney N.M."/>
            <person name="Sperisen C."/>
            <person name="Kredics L."/>
            <person name="Vagvoelgyi C."/>
            <person name="Patrignani A."/>
            <person name="Fitzpatrick D."/>
            <person name="Nagy I."/>
            <person name="Doyle S."/>
            <person name="Anderson J.B."/>
            <person name="Grigoriev I.V."/>
            <person name="Gueldener U."/>
            <person name="Muensterkoetter M."/>
            <person name="Nagy L.G."/>
        </authorList>
    </citation>
    <scope>NUCLEOTIDE SEQUENCE [LARGE SCALE GENOMIC DNA]</scope>
    <source>
        <strain evidence="4">C18/9</strain>
    </source>
</reference>
<keyword evidence="2" id="KW-0812">Transmembrane</keyword>
<evidence type="ECO:0000313" key="3">
    <source>
        <dbReference type="EMBL" id="SJL02059.1"/>
    </source>
</evidence>